<proteinExistence type="predicted"/>
<dbReference type="AlphaFoldDB" id="A0A4V3HZ94"/>
<dbReference type="EMBL" id="PECM01000005">
    <property type="protein sequence ID" value="TEA07357.1"/>
    <property type="molecule type" value="Genomic_DNA"/>
</dbReference>
<evidence type="ECO:0000313" key="3">
    <source>
        <dbReference type="Proteomes" id="UP000294844"/>
    </source>
</evidence>
<organism evidence="1 4">
    <name type="scientific">Mycobacteroides salmoniphilum</name>
    <dbReference type="NCBI Taxonomy" id="404941"/>
    <lineage>
        <taxon>Bacteria</taxon>
        <taxon>Bacillati</taxon>
        <taxon>Actinomycetota</taxon>
        <taxon>Actinomycetes</taxon>
        <taxon>Mycobacteriales</taxon>
        <taxon>Mycobacteriaceae</taxon>
        <taxon>Mycobacteroides</taxon>
    </lineage>
</organism>
<evidence type="ECO:0000313" key="4">
    <source>
        <dbReference type="Proteomes" id="UP000295685"/>
    </source>
</evidence>
<sequence length="43" mass="4806">MDDKPQITASVIRQLQKQGLTVQEIAESWDIPVEEVLGKLGQN</sequence>
<dbReference type="Proteomes" id="UP000295685">
    <property type="component" value="Unassembled WGS sequence"/>
</dbReference>
<evidence type="ECO:0000313" key="1">
    <source>
        <dbReference type="EMBL" id="TDZ92127.1"/>
    </source>
</evidence>
<dbReference type="RefSeq" id="WP_267899726.1">
    <property type="nucleotide sequence ID" value="NZ_PECK01000008.1"/>
</dbReference>
<comment type="caution">
    <text evidence="1">The sequence shown here is derived from an EMBL/GenBank/DDBJ whole genome shotgun (WGS) entry which is preliminary data.</text>
</comment>
<dbReference type="EMBL" id="PECK01000008">
    <property type="protein sequence ID" value="TDZ92127.1"/>
    <property type="molecule type" value="Genomic_DNA"/>
</dbReference>
<protein>
    <submittedName>
        <fullName evidence="1">Uncharacterized protein</fullName>
    </submittedName>
</protein>
<gene>
    <name evidence="2" type="ORF">CCUG60883_01390</name>
    <name evidence="1" type="ORF">CCUG60885_04241</name>
</gene>
<reference evidence="3 4" key="1">
    <citation type="journal article" date="2019" name="Sci. Rep.">
        <title>Extended insight into the Mycobacterium chelonae-abscessus complex through whole genome sequencing of Mycobacterium salmoniphilum outbreak and Mycobacterium salmoniphilum-like strains.</title>
        <authorList>
            <person name="Behra P.R.K."/>
            <person name="Das S."/>
            <person name="Pettersson B.M.F."/>
            <person name="Shirreff L."/>
            <person name="DuCote T."/>
            <person name="Jacobsson K.G."/>
            <person name="Ennis D.G."/>
            <person name="Kirsebom L.A."/>
        </authorList>
    </citation>
    <scope>NUCLEOTIDE SEQUENCE [LARGE SCALE GENOMIC DNA]</scope>
    <source>
        <strain evidence="2 3">CCUG 60883</strain>
        <strain evidence="1 4">CCUG 60885</strain>
    </source>
</reference>
<name>A0A4V3HZ94_9MYCO</name>
<accession>A0A4V3HZ94</accession>
<keyword evidence="3" id="KW-1185">Reference proteome</keyword>
<dbReference type="Proteomes" id="UP000294844">
    <property type="component" value="Unassembled WGS sequence"/>
</dbReference>
<evidence type="ECO:0000313" key="2">
    <source>
        <dbReference type="EMBL" id="TEA07357.1"/>
    </source>
</evidence>